<dbReference type="SUPFAM" id="SSF52540">
    <property type="entry name" value="P-loop containing nucleoside triphosphate hydrolases"/>
    <property type="match status" value="1"/>
</dbReference>
<protein>
    <recommendedName>
        <fullName evidence="1">NB-ARC domain-containing protein</fullName>
    </recommendedName>
</protein>
<sequence length="551" mass="62170">MMVVVGSQPVEEEFIEAQRNWELEKLYLDLASAKRKALTPVEKKFLRGLLCGCSPAEIANRVYQSRSSSTVRVYLSNGLYKYIEDMLSSQAGYSVKVKNWSHVTHLLEKAGYKKNWIQLNTIVTFIKDTKEQETELIELKSQKIQDWGEAVDVSGFCGRTTELATVSEWILQQRCRLVVLLGMGGIGKTAFSIKLAEGIQDQFEYVIWRSLHLWPPIDVILSNIMHILSPNLEIDQTATLNSRISQLIHSLRNARCLLVLDNVDSILSSADRDETSVPSPTLGNTSYDLSQIRYRPGYEGYGELIRRVGDSQHQSCLLLTSREKPPEIAAIEGKKLPVRSVNLTGLSRKDSLLILKAKGFAEFQYTECSVLIDYYAGNPLFLKLVATTIQDLFGGSIYEFLEQGTLAFGDIRRILDQQFNPLSELEISIIYWLALNPDCASMHSVPSNIIPGLSPRLAQRLILEAIELLQRRSLIEKAKIVTDAYSTSPLMNTQLFCLSPGIVFRDYIIERLMEENFKSHLSAESNLLLRNPILAAQLKIDMKKSIVNSKV</sequence>
<dbReference type="GO" id="GO:0043531">
    <property type="term" value="F:ADP binding"/>
    <property type="evidence" value="ECO:0007669"/>
    <property type="project" value="InterPro"/>
</dbReference>
<dbReference type="PRINTS" id="PR00364">
    <property type="entry name" value="DISEASERSIST"/>
</dbReference>
<feature type="domain" description="NB-ARC" evidence="1">
    <location>
        <begin position="161"/>
        <end position="263"/>
    </location>
</feature>
<dbReference type="InterPro" id="IPR027417">
    <property type="entry name" value="P-loop_NTPase"/>
</dbReference>
<dbReference type="Proteomes" id="UP000276103">
    <property type="component" value="Unassembled WGS sequence"/>
</dbReference>
<gene>
    <name evidence="2" type="ORF">DSM107003_24650</name>
</gene>
<dbReference type="EMBL" id="RSCM01000007">
    <property type="protein sequence ID" value="RUS96368.1"/>
    <property type="molecule type" value="Genomic_DNA"/>
</dbReference>
<proteinExistence type="predicted"/>
<organism evidence="2 3">
    <name type="scientific">Trichormus variabilis SAG 1403-4b</name>
    <dbReference type="NCBI Taxonomy" id="447716"/>
    <lineage>
        <taxon>Bacteria</taxon>
        <taxon>Bacillati</taxon>
        <taxon>Cyanobacteriota</taxon>
        <taxon>Cyanophyceae</taxon>
        <taxon>Nostocales</taxon>
        <taxon>Nostocaceae</taxon>
        <taxon>Trichormus</taxon>
    </lineage>
</organism>
<comment type="caution">
    <text evidence="2">The sequence shown here is derived from an EMBL/GenBank/DDBJ whole genome shotgun (WGS) entry which is preliminary data.</text>
</comment>
<name>A0A433UR94_ANAVA</name>
<dbReference type="InterPro" id="IPR002182">
    <property type="entry name" value="NB-ARC"/>
</dbReference>
<keyword evidence="3" id="KW-1185">Reference proteome</keyword>
<dbReference type="Gene3D" id="3.40.50.300">
    <property type="entry name" value="P-loop containing nucleotide triphosphate hydrolases"/>
    <property type="match status" value="1"/>
</dbReference>
<reference evidence="2 3" key="1">
    <citation type="journal article" date="2019" name="Genome Biol. Evol.">
        <title>Day and night: Metabolic profiles and evolutionary relationships of six axenic non-marine cyanobacteria.</title>
        <authorList>
            <person name="Will S.E."/>
            <person name="Henke P."/>
            <person name="Boedeker C."/>
            <person name="Huang S."/>
            <person name="Brinkmann H."/>
            <person name="Rohde M."/>
            <person name="Jarek M."/>
            <person name="Friedl T."/>
            <person name="Seufert S."/>
            <person name="Schumacher M."/>
            <person name="Overmann J."/>
            <person name="Neumann-Schaal M."/>
            <person name="Petersen J."/>
        </authorList>
    </citation>
    <scope>NUCLEOTIDE SEQUENCE [LARGE SCALE GENOMIC DNA]</scope>
    <source>
        <strain evidence="2 3">SAG 1403-4b</strain>
    </source>
</reference>
<dbReference type="AlphaFoldDB" id="A0A433UR94"/>
<evidence type="ECO:0000259" key="1">
    <source>
        <dbReference type="Pfam" id="PF00931"/>
    </source>
</evidence>
<dbReference type="PANTHER" id="PTHR47691">
    <property type="entry name" value="REGULATOR-RELATED"/>
    <property type="match status" value="1"/>
</dbReference>
<dbReference type="Pfam" id="PF00931">
    <property type="entry name" value="NB-ARC"/>
    <property type="match status" value="1"/>
</dbReference>
<evidence type="ECO:0000313" key="2">
    <source>
        <dbReference type="EMBL" id="RUS96368.1"/>
    </source>
</evidence>
<accession>A0A433UR94</accession>
<dbReference type="PANTHER" id="PTHR47691:SF3">
    <property type="entry name" value="HTH-TYPE TRANSCRIPTIONAL REGULATOR RV0890C-RELATED"/>
    <property type="match status" value="1"/>
</dbReference>
<evidence type="ECO:0000313" key="3">
    <source>
        <dbReference type="Proteomes" id="UP000276103"/>
    </source>
</evidence>